<dbReference type="EMBL" id="JEMB01001066">
    <property type="protein sequence ID" value="KYF90968.1"/>
    <property type="molecule type" value="Genomic_DNA"/>
</dbReference>
<protein>
    <recommendedName>
        <fullName evidence="1">NAD-dependent epimerase/dehydratase domain-containing protein</fullName>
    </recommendedName>
</protein>
<organism evidence="2 3">
    <name type="scientific">Sorangium cellulosum</name>
    <name type="common">Polyangium cellulosum</name>
    <dbReference type="NCBI Taxonomy" id="56"/>
    <lineage>
        <taxon>Bacteria</taxon>
        <taxon>Pseudomonadati</taxon>
        <taxon>Myxococcota</taxon>
        <taxon>Polyangia</taxon>
        <taxon>Polyangiales</taxon>
        <taxon>Polyangiaceae</taxon>
        <taxon>Sorangium</taxon>
    </lineage>
</organism>
<accession>A0A150SFL6</accession>
<evidence type="ECO:0000313" key="2">
    <source>
        <dbReference type="EMBL" id="KYF90968.1"/>
    </source>
</evidence>
<dbReference type="Gene3D" id="3.40.50.720">
    <property type="entry name" value="NAD(P)-binding Rossmann-like Domain"/>
    <property type="match status" value="1"/>
</dbReference>
<dbReference type="AlphaFoldDB" id="A0A150SFL6"/>
<gene>
    <name evidence="2" type="ORF">BE17_20520</name>
</gene>
<name>A0A150SFL6_SORCE</name>
<comment type="caution">
    <text evidence="2">The sequence shown here is derived from an EMBL/GenBank/DDBJ whole genome shotgun (WGS) entry which is preliminary data.</text>
</comment>
<dbReference type="InterPro" id="IPR036291">
    <property type="entry name" value="NAD(P)-bd_dom_sf"/>
</dbReference>
<dbReference type="SUPFAM" id="SSF51735">
    <property type="entry name" value="NAD(P)-binding Rossmann-fold domains"/>
    <property type="match status" value="1"/>
</dbReference>
<dbReference type="InterPro" id="IPR001509">
    <property type="entry name" value="Epimerase_deHydtase"/>
</dbReference>
<evidence type="ECO:0000259" key="1">
    <source>
        <dbReference type="Pfam" id="PF01370"/>
    </source>
</evidence>
<reference evidence="2 3" key="1">
    <citation type="submission" date="2014-02" db="EMBL/GenBank/DDBJ databases">
        <title>The small core and large imbalanced accessory genome model reveals a collaborative survival strategy of Sorangium cellulosum strains in nature.</title>
        <authorList>
            <person name="Han K."/>
            <person name="Peng R."/>
            <person name="Blom J."/>
            <person name="Li Y.-Z."/>
        </authorList>
    </citation>
    <scope>NUCLEOTIDE SEQUENCE [LARGE SCALE GENOMIC DNA]</scope>
    <source>
        <strain evidence="2 3">So0011-07</strain>
    </source>
</reference>
<dbReference type="Pfam" id="PF01370">
    <property type="entry name" value="Epimerase"/>
    <property type="match status" value="1"/>
</dbReference>
<feature type="domain" description="NAD-dependent epimerase/dehydratase" evidence="1">
    <location>
        <begin position="17"/>
        <end position="223"/>
    </location>
</feature>
<sequence>MNNAAPAPSSSSKLHVVLGAGQIGPRVAERLLAQGHRVRLVQRTRRAPERPGLTSMGGDITDLAFAEEATRGASVVYDCMNPPYHLWATQLLPIARGAVHGASKAGAKLVALDCLYMYGVPDGAMREDSPRRPCSKKGALRVELEEMRLAAQRRGDVRVAIGRASDFFGADLPFSFWSDRFYARALAGKAVECMGDPDMPHAYTYVEDVARGLVTLGEREEAMGHIWHLPTAPAEGTRALAERLGRALGLEVKVARLPRFVLRAIGLFSPFMREVAEMAYQWDVPYAIDDTRFREAFGWSATPVDRQVAEVAAWARNRYKLAAPRAARATSAA</sequence>
<evidence type="ECO:0000313" key="3">
    <source>
        <dbReference type="Proteomes" id="UP000075635"/>
    </source>
</evidence>
<dbReference type="Proteomes" id="UP000075635">
    <property type="component" value="Unassembled WGS sequence"/>
</dbReference>
<proteinExistence type="predicted"/>